<dbReference type="PROSITE" id="PS50931">
    <property type="entry name" value="HTH_LYSR"/>
    <property type="match status" value="1"/>
</dbReference>
<keyword evidence="4" id="KW-0804">Transcription</keyword>
<dbReference type="GO" id="GO:0003700">
    <property type="term" value="F:DNA-binding transcription factor activity"/>
    <property type="evidence" value="ECO:0007669"/>
    <property type="project" value="InterPro"/>
</dbReference>
<sequence>MIDIEDFRTVLAVVETGGVLKAAEVLHRVPSAVSMRIQNLENRLNTRLFEKQGRKITPTAQALSLAEDARKILAQVQIAESKITKEQPGGLFRLGATDSLTGTRLSVPISRLLKQYPDIDFELKVASSERIAEAISRGKLDAGILVTNGWDDRFSQTSLFQEKLVIIAEKESAPIEAASDVANRTVLAFNVKNSYHDRYLEWFHRAALTPSRVIELSSYSAIIGAVSAGLGIAVMPLHWLEHFKCLDMVSVHELPPSLAHVQVDFVHLRQNNSPNLQVFRSILKEEFVL</sequence>
<dbReference type="Pfam" id="PF03466">
    <property type="entry name" value="LysR_substrate"/>
    <property type="match status" value="1"/>
</dbReference>
<dbReference type="InterPro" id="IPR000847">
    <property type="entry name" value="LysR_HTH_N"/>
</dbReference>
<dbReference type="PANTHER" id="PTHR30126">
    <property type="entry name" value="HTH-TYPE TRANSCRIPTIONAL REGULATOR"/>
    <property type="match status" value="1"/>
</dbReference>
<accession>A0A9D1IIC6</accession>
<evidence type="ECO:0000256" key="4">
    <source>
        <dbReference type="ARBA" id="ARBA00023163"/>
    </source>
</evidence>
<keyword evidence="3" id="KW-0238">DNA-binding</keyword>
<dbReference type="InterPro" id="IPR036388">
    <property type="entry name" value="WH-like_DNA-bd_sf"/>
</dbReference>
<dbReference type="Gene3D" id="1.10.10.10">
    <property type="entry name" value="Winged helix-like DNA-binding domain superfamily/Winged helix DNA-binding domain"/>
    <property type="match status" value="1"/>
</dbReference>
<dbReference type="GO" id="GO:0000976">
    <property type="term" value="F:transcription cis-regulatory region binding"/>
    <property type="evidence" value="ECO:0007669"/>
    <property type="project" value="TreeGrafter"/>
</dbReference>
<protein>
    <submittedName>
        <fullName evidence="6">LysR family transcriptional regulator</fullName>
    </submittedName>
</protein>
<dbReference type="Gene3D" id="3.40.190.290">
    <property type="match status" value="1"/>
</dbReference>
<comment type="similarity">
    <text evidence="1">Belongs to the LysR transcriptional regulatory family.</text>
</comment>
<feature type="domain" description="HTH lysR-type" evidence="5">
    <location>
        <begin position="2"/>
        <end position="59"/>
    </location>
</feature>
<dbReference type="EMBL" id="DVMY01000051">
    <property type="protein sequence ID" value="HIU37206.1"/>
    <property type="molecule type" value="Genomic_DNA"/>
</dbReference>
<name>A0A9D1IIC6_9BURK</name>
<evidence type="ECO:0000313" key="6">
    <source>
        <dbReference type="EMBL" id="HIU37206.1"/>
    </source>
</evidence>
<evidence type="ECO:0000256" key="1">
    <source>
        <dbReference type="ARBA" id="ARBA00009437"/>
    </source>
</evidence>
<dbReference type="AlphaFoldDB" id="A0A9D1IIC6"/>
<comment type="caution">
    <text evidence="6">The sequence shown here is derived from an EMBL/GenBank/DDBJ whole genome shotgun (WGS) entry which is preliminary data.</text>
</comment>
<proteinExistence type="inferred from homology"/>
<evidence type="ECO:0000256" key="2">
    <source>
        <dbReference type="ARBA" id="ARBA00023015"/>
    </source>
</evidence>
<reference evidence="6" key="2">
    <citation type="journal article" date="2021" name="PeerJ">
        <title>Extensive microbial diversity within the chicken gut microbiome revealed by metagenomics and culture.</title>
        <authorList>
            <person name="Gilroy R."/>
            <person name="Ravi A."/>
            <person name="Getino M."/>
            <person name="Pursley I."/>
            <person name="Horton D.L."/>
            <person name="Alikhan N.F."/>
            <person name="Baker D."/>
            <person name="Gharbi K."/>
            <person name="Hall N."/>
            <person name="Watson M."/>
            <person name="Adriaenssens E.M."/>
            <person name="Foster-Nyarko E."/>
            <person name="Jarju S."/>
            <person name="Secka A."/>
            <person name="Antonio M."/>
            <person name="Oren A."/>
            <person name="Chaudhuri R.R."/>
            <person name="La Ragione R."/>
            <person name="Hildebrand F."/>
            <person name="Pallen M.J."/>
        </authorList>
    </citation>
    <scope>NUCLEOTIDE SEQUENCE</scope>
    <source>
        <strain evidence="6">7463</strain>
    </source>
</reference>
<gene>
    <name evidence="6" type="ORF">IAC56_02905</name>
</gene>
<keyword evidence="2" id="KW-0805">Transcription regulation</keyword>
<reference evidence="6" key="1">
    <citation type="submission" date="2020-10" db="EMBL/GenBank/DDBJ databases">
        <authorList>
            <person name="Gilroy R."/>
        </authorList>
    </citation>
    <scope>NUCLEOTIDE SEQUENCE</scope>
    <source>
        <strain evidence="6">7463</strain>
    </source>
</reference>
<dbReference type="Proteomes" id="UP000824083">
    <property type="component" value="Unassembled WGS sequence"/>
</dbReference>
<dbReference type="SUPFAM" id="SSF46785">
    <property type="entry name" value="Winged helix' DNA-binding domain"/>
    <property type="match status" value="1"/>
</dbReference>
<dbReference type="InterPro" id="IPR005119">
    <property type="entry name" value="LysR_subst-bd"/>
</dbReference>
<evidence type="ECO:0000259" key="5">
    <source>
        <dbReference type="PROSITE" id="PS50931"/>
    </source>
</evidence>
<organism evidence="6 7">
    <name type="scientific">Candidatus Aphodousia faecigallinarum</name>
    <dbReference type="NCBI Taxonomy" id="2840677"/>
    <lineage>
        <taxon>Bacteria</taxon>
        <taxon>Pseudomonadati</taxon>
        <taxon>Pseudomonadota</taxon>
        <taxon>Betaproteobacteria</taxon>
        <taxon>Burkholderiales</taxon>
        <taxon>Sutterellaceae</taxon>
        <taxon>Sutterellaceae incertae sedis</taxon>
        <taxon>Candidatus Aphodousia</taxon>
    </lineage>
</organism>
<dbReference type="Pfam" id="PF00126">
    <property type="entry name" value="HTH_1"/>
    <property type="match status" value="1"/>
</dbReference>
<evidence type="ECO:0000313" key="7">
    <source>
        <dbReference type="Proteomes" id="UP000824083"/>
    </source>
</evidence>
<evidence type="ECO:0000256" key="3">
    <source>
        <dbReference type="ARBA" id="ARBA00023125"/>
    </source>
</evidence>
<dbReference type="PANTHER" id="PTHR30126:SF40">
    <property type="entry name" value="HTH-TYPE TRANSCRIPTIONAL REGULATOR GLTR"/>
    <property type="match status" value="1"/>
</dbReference>
<dbReference type="InterPro" id="IPR036390">
    <property type="entry name" value="WH_DNA-bd_sf"/>
</dbReference>
<dbReference type="SUPFAM" id="SSF53850">
    <property type="entry name" value="Periplasmic binding protein-like II"/>
    <property type="match status" value="1"/>
</dbReference>